<dbReference type="Proteomes" id="UP000034493">
    <property type="component" value="Unassembled WGS sequence"/>
</dbReference>
<evidence type="ECO:0000256" key="2">
    <source>
        <dbReference type="ARBA" id="ARBA00022679"/>
    </source>
</evidence>
<dbReference type="SUPFAM" id="SSF53335">
    <property type="entry name" value="S-adenosyl-L-methionine-dependent methyltransferases"/>
    <property type="match status" value="1"/>
</dbReference>
<accession>A0A0G0VZ88</accession>
<dbReference type="PANTHER" id="PTHR44942:SF4">
    <property type="entry name" value="METHYLTRANSFERASE TYPE 11 DOMAIN-CONTAINING PROTEIN"/>
    <property type="match status" value="1"/>
</dbReference>
<dbReference type="Gene3D" id="3.40.50.150">
    <property type="entry name" value="Vaccinia Virus protein VP39"/>
    <property type="match status" value="1"/>
</dbReference>
<keyword evidence="2 4" id="KW-0808">Transferase</keyword>
<evidence type="ECO:0000313" key="4">
    <source>
        <dbReference type="EMBL" id="KKS05047.1"/>
    </source>
</evidence>
<dbReference type="EMBL" id="LCBC01000001">
    <property type="protein sequence ID" value="KKS05047.1"/>
    <property type="molecule type" value="Genomic_DNA"/>
</dbReference>
<dbReference type="AlphaFoldDB" id="A0A0G0VZ88"/>
<dbReference type="GO" id="GO:0032259">
    <property type="term" value="P:methylation"/>
    <property type="evidence" value="ECO:0007669"/>
    <property type="project" value="UniProtKB-KW"/>
</dbReference>
<reference evidence="4 5" key="1">
    <citation type="journal article" date="2015" name="Nature">
        <title>rRNA introns, odd ribosomes, and small enigmatic genomes across a large radiation of phyla.</title>
        <authorList>
            <person name="Brown C.T."/>
            <person name="Hug L.A."/>
            <person name="Thomas B.C."/>
            <person name="Sharon I."/>
            <person name="Castelle C.J."/>
            <person name="Singh A."/>
            <person name="Wilkins M.J."/>
            <person name="Williams K.H."/>
            <person name="Banfield J.F."/>
        </authorList>
    </citation>
    <scope>NUCLEOTIDE SEQUENCE [LARGE SCALE GENOMIC DNA]</scope>
</reference>
<evidence type="ECO:0000259" key="3">
    <source>
        <dbReference type="Pfam" id="PF13847"/>
    </source>
</evidence>
<protein>
    <submittedName>
        <fullName evidence="4">Methyltransferase</fullName>
    </submittedName>
</protein>
<organism evidence="4 5">
    <name type="scientific">Candidatus Curtissbacteria bacterium GW2011_GWA2_41_24</name>
    <dbReference type="NCBI Taxonomy" id="1618411"/>
    <lineage>
        <taxon>Bacteria</taxon>
        <taxon>Candidatus Curtissiibacteriota</taxon>
    </lineage>
</organism>
<dbReference type="InterPro" id="IPR051052">
    <property type="entry name" value="Diverse_substrate_MTase"/>
</dbReference>
<dbReference type="Pfam" id="PF13847">
    <property type="entry name" value="Methyltransf_31"/>
    <property type="match status" value="1"/>
</dbReference>
<evidence type="ECO:0000313" key="5">
    <source>
        <dbReference type="Proteomes" id="UP000034493"/>
    </source>
</evidence>
<dbReference type="PANTHER" id="PTHR44942">
    <property type="entry name" value="METHYLTRANSF_11 DOMAIN-CONTAINING PROTEIN"/>
    <property type="match status" value="1"/>
</dbReference>
<keyword evidence="1 4" id="KW-0489">Methyltransferase</keyword>
<dbReference type="CDD" id="cd02440">
    <property type="entry name" value="AdoMet_MTases"/>
    <property type="match status" value="1"/>
</dbReference>
<name>A0A0G0VZ88_9BACT</name>
<sequence length="250" mass="29089">MDNFYDKVAKKFGGYAFGSNKPKYSSEYPNGNPEEIFKEKLLKLAKTNMVCLDVGCGDGKFTFEVSKYFSSIKGIDTSRELLNIAESKKKALKTANVTFKLKNAVRTFFPNESFNIIFCRRGPSFYKEYYRLLKKGGYYLEIGIGEKDCVNLKKVFGRGQGYGIWDQSRLEKDKNEFIQIDFRVIYAESISYNEYYNSIEALDRFLQGVPIFEDFNPDKDRTHLETYCKKFKTPKGILLPRQRVVYVIQK</sequence>
<proteinExistence type="predicted"/>
<evidence type="ECO:0000256" key="1">
    <source>
        <dbReference type="ARBA" id="ARBA00022603"/>
    </source>
</evidence>
<dbReference type="InterPro" id="IPR029063">
    <property type="entry name" value="SAM-dependent_MTases_sf"/>
</dbReference>
<gene>
    <name evidence="4" type="ORF">UU56_C0001G0014</name>
</gene>
<feature type="domain" description="Methyltransferase" evidence="3">
    <location>
        <begin position="46"/>
        <end position="140"/>
    </location>
</feature>
<dbReference type="InterPro" id="IPR025714">
    <property type="entry name" value="Methyltranfer_dom"/>
</dbReference>
<comment type="caution">
    <text evidence="4">The sequence shown here is derived from an EMBL/GenBank/DDBJ whole genome shotgun (WGS) entry which is preliminary data.</text>
</comment>
<dbReference type="GO" id="GO:0008168">
    <property type="term" value="F:methyltransferase activity"/>
    <property type="evidence" value="ECO:0007669"/>
    <property type="project" value="UniProtKB-KW"/>
</dbReference>